<dbReference type="Proteomes" id="UP000838748">
    <property type="component" value="Unassembled WGS sequence"/>
</dbReference>
<dbReference type="EMBL" id="CAKLDM010000001">
    <property type="protein sequence ID" value="CAH0536526.1"/>
    <property type="molecule type" value="Genomic_DNA"/>
</dbReference>
<accession>A0ABM8ZZK2</accession>
<gene>
    <name evidence="1" type="ORF">VMF7928_00477</name>
</gene>
<reference evidence="1" key="1">
    <citation type="submission" date="2021-11" db="EMBL/GenBank/DDBJ databases">
        <authorList>
            <person name="Rodrigo-Torres L."/>
            <person name="Arahal R. D."/>
            <person name="Lucena T."/>
        </authorList>
    </citation>
    <scope>NUCLEOTIDE SEQUENCE</scope>
    <source>
        <strain evidence="1">CECT 7928</strain>
    </source>
</reference>
<keyword evidence="2" id="KW-1185">Reference proteome</keyword>
<dbReference type="RefSeq" id="WP_237359880.1">
    <property type="nucleotide sequence ID" value="NZ_CAKLDM010000001.1"/>
</dbReference>
<proteinExistence type="predicted"/>
<organism evidence="1 2">
    <name type="scientific">Vibrio marisflavi CECT 7928</name>
    <dbReference type="NCBI Taxonomy" id="634439"/>
    <lineage>
        <taxon>Bacteria</taxon>
        <taxon>Pseudomonadati</taxon>
        <taxon>Pseudomonadota</taxon>
        <taxon>Gammaproteobacteria</taxon>
        <taxon>Vibrionales</taxon>
        <taxon>Vibrionaceae</taxon>
        <taxon>Vibrio</taxon>
    </lineage>
</organism>
<evidence type="ECO:0000313" key="1">
    <source>
        <dbReference type="EMBL" id="CAH0536526.1"/>
    </source>
</evidence>
<name>A0ABM8ZZK2_9VIBR</name>
<comment type="caution">
    <text evidence="1">The sequence shown here is derived from an EMBL/GenBank/DDBJ whole genome shotgun (WGS) entry which is preliminary data.</text>
</comment>
<sequence>MSVFTVFFCGTASTSDDYKNPDYVKGELISTLGKNAIGEAYIDYLVVDGVGSGNKNSLTMLSNKNSHSTLSGIAFGKGINQNIDHVMNVIKGDLSSHSAITPEQAKKYGKEKLAETKPTGRNKYQARKRTKNIFGFSVPYVGRERTQKRRDWDAKAKHKGQEMVNESFLAYKHLAQARSTNPITKVNMIGWSRGGVTCFELANRMFADPDLRHIPVNIFACDPVPGASNNFKNHHALNRNVNMVVCLYAQHERSTGFSARMPRLHHNTKVFTSLMPGKHATLVGNAHQNGQSKGLNIYDEPGRITRDFAEKVLTGWGSRLRGTLKYTTDDVLTLYQMILKFMPDYKKMKNSTYTIKGRFQTTSNRIQITKQRKNEHSFDYHGNPASIQDFPGLSKLRFSELGYVNRHHYDIACLHDKFAAKGVGEPIDHRKHRMNVFADATLIYENKPFYDY</sequence>
<protein>
    <submittedName>
        <fullName evidence="1">Uncharacterized protein</fullName>
    </submittedName>
</protein>
<evidence type="ECO:0000313" key="2">
    <source>
        <dbReference type="Proteomes" id="UP000838748"/>
    </source>
</evidence>